<comment type="caution">
    <text evidence="2">The sequence shown here is derived from an EMBL/GenBank/DDBJ whole genome shotgun (WGS) entry which is preliminary data.</text>
</comment>
<protein>
    <submittedName>
        <fullName evidence="2">Uncharacterized protein</fullName>
    </submittedName>
</protein>
<name>A0A9P6UFS7_9FUNG</name>
<organism evidence="2 3">
    <name type="scientific">Linnemannia gamsii</name>
    <dbReference type="NCBI Taxonomy" id="64522"/>
    <lineage>
        <taxon>Eukaryota</taxon>
        <taxon>Fungi</taxon>
        <taxon>Fungi incertae sedis</taxon>
        <taxon>Mucoromycota</taxon>
        <taxon>Mortierellomycotina</taxon>
        <taxon>Mortierellomycetes</taxon>
        <taxon>Mortierellales</taxon>
        <taxon>Mortierellaceae</taxon>
        <taxon>Linnemannia</taxon>
    </lineage>
</organism>
<feature type="region of interest" description="Disordered" evidence="1">
    <location>
        <begin position="152"/>
        <end position="261"/>
    </location>
</feature>
<accession>A0A9P6UFS7</accession>
<keyword evidence="3" id="KW-1185">Reference proteome</keyword>
<feature type="compositionally biased region" description="Acidic residues" evidence="1">
    <location>
        <begin position="212"/>
        <end position="226"/>
    </location>
</feature>
<dbReference type="Proteomes" id="UP000823405">
    <property type="component" value="Unassembled WGS sequence"/>
</dbReference>
<feature type="compositionally biased region" description="Basic and acidic residues" evidence="1">
    <location>
        <begin position="188"/>
        <end position="200"/>
    </location>
</feature>
<evidence type="ECO:0000313" key="2">
    <source>
        <dbReference type="EMBL" id="KAG0289762.1"/>
    </source>
</evidence>
<sequence length="261" mass="28881">MQELKIEKASNNDKEENNTNTDTKGKKATAPLFIDTKRNTEKLLTIKEVDVLEQFYKSQMVNTTPGRAPPPSKPVRFLFDHIYISRRTSRQAARETAKAIALNAGMQSGNSQTDERGGYGAKARDAAARITTAAAGGGKQVSWAVEPRLAASSQPLRAATRATGRQFRKLEPPSDDEDVPVTPGPLGPKHERERKYEGRSGRWNMNRNKNMDDEDESGEDGDESGEDAAAIEGDDENEYVNENGKRAAERTFPSLRRSSRK</sequence>
<dbReference type="AlphaFoldDB" id="A0A9P6UFS7"/>
<evidence type="ECO:0000313" key="3">
    <source>
        <dbReference type="Proteomes" id="UP000823405"/>
    </source>
</evidence>
<dbReference type="EMBL" id="JAAAIN010002832">
    <property type="protein sequence ID" value="KAG0289762.1"/>
    <property type="molecule type" value="Genomic_DNA"/>
</dbReference>
<proteinExistence type="predicted"/>
<evidence type="ECO:0000256" key="1">
    <source>
        <dbReference type="SAM" id="MobiDB-lite"/>
    </source>
</evidence>
<dbReference type="OrthoDB" id="2449464at2759"/>
<feature type="region of interest" description="Disordered" evidence="1">
    <location>
        <begin position="1"/>
        <end position="27"/>
    </location>
</feature>
<reference evidence="2" key="1">
    <citation type="journal article" date="2020" name="Fungal Divers.">
        <title>Resolving the Mortierellaceae phylogeny through synthesis of multi-gene phylogenetics and phylogenomics.</title>
        <authorList>
            <person name="Vandepol N."/>
            <person name="Liber J."/>
            <person name="Desiro A."/>
            <person name="Na H."/>
            <person name="Kennedy M."/>
            <person name="Barry K."/>
            <person name="Grigoriev I.V."/>
            <person name="Miller A.N."/>
            <person name="O'Donnell K."/>
            <person name="Stajich J.E."/>
            <person name="Bonito G."/>
        </authorList>
    </citation>
    <scope>NUCLEOTIDE SEQUENCE</scope>
    <source>
        <strain evidence="2">NVP60</strain>
    </source>
</reference>
<feature type="compositionally biased region" description="Basic and acidic residues" evidence="1">
    <location>
        <begin position="1"/>
        <end position="17"/>
    </location>
</feature>
<gene>
    <name evidence="2" type="ORF">BGZ97_006397</name>
</gene>